<dbReference type="PANTHER" id="PTHR47916">
    <property type="entry name" value="FRUCTOSE-BISPHOSPHATE ALDOLASE CLASS 1"/>
    <property type="match status" value="1"/>
</dbReference>
<proteinExistence type="inferred from homology"/>
<sequence length="259" mass="27212">MNEDAVVVAIDHGLHWGSYEDFADPEATLRTLLEANVDGLLAGVPFLQRFGSLIDDYDVSRIATLDLLHNSTTPGGDDGSEIHTQVFSPEAAAAAGADAAKMALVYGRSDPAVLSGNVEFVADAADACNDVGLPLVVEPTLWGQEIDDEFDGELLADAARIAFELGADVLKTPYPGDSEFVPIVEHAPVPVYIAGGPAVGSDREVLEMVAGARDAGGRGVMFGRNVWQREDPAAVVDAFRRIVHDGASVDEAAAALEDV</sequence>
<protein>
    <recommendedName>
        <fullName evidence="2">fructose-bisphosphate aldolase</fullName>
        <ecNumber evidence="2">4.1.2.13</ecNumber>
    </recommendedName>
</protein>
<organism evidence="3 4">
    <name type="scientific">Halobellus ruber</name>
    <dbReference type="NCBI Taxonomy" id="2761102"/>
    <lineage>
        <taxon>Archaea</taxon>
        <taxon>Methanobacteriati</taxon>
        <taxon>Methanobacteriota</taxon>
        <taxon>Stenosarchaea group</taxon>
        <taxon>Halobacteria</taxon>
        <taxon>Halobacteriales</taxon>
        <taxon>Haloferacaceae</taxon>
        <taxon>Halobellus</taxon>
    </lineage>
</organism>
<evidence type="ECO:0000256" key="1">
    <source>
        <dbReference type="ARBA" id="ARBA00008116"/>
    </source>
</evidence>
<dbReference type="AlphaFoldDB" id="A0A7J9SGM6"/>
<gene>
    <name evidence="3" type="ORF">H5V44_02125</name>
</gene>
<dbReference type="Proteomes" id="UP000546257">
    <property type="component" value="Unassembled WGS sequence"/>
</dbReference>
<reference evidence="3 4" key="1">
    <citation type="submission" date="2020-08" db="EMBL/GenBank/DDBJ databases">
        <authorList>
            <person name="Seo M.-J."/>
        </authorList>
    </citation>
    <scope>NUCLEOTIDE SEQUENCE [LARGE SCALE GENOMIC DNA]</scope>
    <source>
        <strain evidence="3 4">MBLA0160</strain>
    </source>
</reference>
<keyword evidence="4" id="KW-1185">Reference proteome</keyword>
<dbReference type="GO" id="GO:0004332">
    <property type="term" value="F:fructose-bisphosphate aldolase activity"/>
    <property type="evidence" value="ECO:0007669"/>
    <property type="project" value="UniProtKB-EC"/>
</dbReference>
<accession>A0A7J9SGM6</accession>
<evidence type="ECO:0000313" key="4">
    <source>
        <dbReference type="Proteomes" id="UP000546257"/>
    </source>
</evidence>
<comment type="similarity">
    <text evidence="1">Belongs to the DeoC/FbaB aldolase family.</text>
</comment>
<dbReference type="InterPro" id="IPR050456">
    <property type="entry name" value="DeoC/FbaB_aldolase"/>
</dbReference>
<dbReference type="InterPro" id="IPR041720">
    <property type="entry name" value="FbaB-like"/>
</dbReference>
<dbReference type="SUPFAM" id="SSF51569">
    <property type="entry name" value="Aldolase"/>
    <property type="match status" value="1"/>
</dbReference>
<dbReference type="InterPro" id="IPR002915">
    <property type="entry name" value="DeoC/FbaB/LacD_aldolase"/>
</dbReference>
<dbReference type="SMART" id="SM01133">
    <property type="entry name" value="DeoC"/>
    <property type="match status" value="1"/>
</dbReference>
<dbReference type="RefSeq" id="WP_185191484.1">
    <property type="nucleotide sequence ID" value="NZ_JACKXD010000001.1"/>
</dbReference>
<evidence type="ECO:0000256" key="2">
    <source>
        <dbReference type="ARBA" id="ARBA00013068"/>
    </source>
</evidence>
<dbReference type="InterPro" id="IPR013785">
    <property type="entry name" value="Aldolase_TIM"/>
</dbReference>
<name>A0A7J9SGM6_9EURY</name>
<dbReference type="PIRSF" id="PIRSF038992">
    <property type="entry name" value="Aldolase_Ia"/>
    <property type="match status" value="1"/>
</dbReference>
<dbReference type="PANTHER" id="PTHR47916:SF1">
    <property type="entry name" value="3-HYDROXY-5-PHOSPHONOOXYPENTANE-2,4-DIONE THIOLASE"/>
    <property type="match status" value="1"/>
</dbReference>
<comment type="caution">
    <text evidence="3">The sequence shown here is derived from an EMBL/GenBank/DDBJ whole genome shotgun (WGS) entry which is preliminary data.</text>
</comment>
<dbReference type="EC" id="4.1.2.13" evidence="2"/>
<dbReference type="Gene3D" id="3.20.20.70">
    <property type="entry name" value="Aldolase class I"/>
    <property type="match status" value="1"/>
</dbReference>
<dbReference type="EMBL" id="JACKXD010000001">
    <property type="protein sequence ID" value="MBB6645107.1"/>
    <property type="molecule type" value="Genomic_DNA"/>
</dbReference>
<evidence type="ECO:0000313" key="3">
    <source>
        <dbReference type="EMBL" id="MBB6645107.1"/>
    </source>
</evidence>
<dbReference type="Pfam" id="PF01791">
    <property type="entry name" value="DeoC"/>
    <property type="match status" value="1"/>
</dbReference>